<reference evidence="2" key="1">
    <citation type="submission" date="2020-12" db="EMBL/GenBank/DDBJ databases">
        <title>Genomic characterization of non-nitrogen-fixing Frankia strains.</title>
        <authorList>
            <person name="Carlos-Shanley C."/>
            <person name="Guerra T."/>
            <person name="Hahn D."/>
        </authorList>
    </citation>
    <scope>NUCLEOTIDE SEQUENCE</scope>
    <source>
        <strain evidence="2">CN6</strain>
    </source>
</reference>
<evidence type="ECO:0000313" key="3">
    <source>
        <dbReference type="Proteomes" id="UP000604475"/>
    </source>
</evidence>
<dbReference type="AlphaFoldDB" id="A0A937RPT5"/>
<dbReference type="RefSeq" id="WP_203004045.1">
    <property type="nucleotide sequence ID" value="NZ_JADWYU010000190.1"/>
</dbReference>
<dbReference type="SUPFAM" id="SSF54909">
    <property type="entry name" value="Dimeric alpha+beta barrel"/>
    <property type="match status" value="1"/>
</dbReference>
<keyword evidence="1" id="KW-0472">Membrane</keyword>
<keyword evidence="1" id="KW-1133">Transmembrane helix</keyword>
<feature type="transmembrane region" description="Helical" evidence="1">
    <location>
        <begin position="165"/>
        <end position="187"/>
    </location>
</feature>
<dbReference type="PANTHER" id="PTHR40057">
    <property type="entry name" value="SLR1162 PROTEIN"/>
    <property type="match status" value="1"/>
</dbReference>
<evidence type="ECO:0008006" key="4">
    <source>
        <dbReference type="Google" id="ProtNLM"/>
    </source>
</evidence>
<dbReference type="InterPro" id="IPR011008">
    <property type="entry name" value="Dimeric_a/b-barrel"/>
</dbReference>
<keyword evidence="3" id="KW-1185">Reference proteome</keyword>
<evidence type="ECO:0000313" key="2">
    <source>
        <dbReference type="EMBL" id="MBL7632704.1"/>
    </source>
</evidence>
<dbReference type="InterPro" id="IPR038762">
    <property type="entry name" value="ABM_predict"/>
</dbReference>
<gene>
    <name evidence="2" type="ORF">I7412_37240</name>
</gene>
<organism evidence="2 3">
    <name type="scientific">Frankia nepalensis</name>
    <dbReference type="NCBI Taxonomy" id="1836974"/>
    <lineage>
        <taxon>Bacteria</taxon>
        <taxon>Bacillati</taxon>
        <taxon>Actinomycetota</taxon>
        <taxon>Actinomycetes</taxon>
        <taxon>Frankiales</taxon>
        <taxon>Frankiaceae</taxon>
        <taxon>Frankia</taxon>
    </lineage>
</organism>
<evidence type="ECO:0000256" key="1">
    <source>
        <dbReference type="SAM" id="Phobius"/>
    </source>
</evidence>
<accession>A0A937RPT5</accession>
<protein>
    <recommendedName>
        <fullName evidence="4">Antibiotic biosynthesis monooxygenase</fullName>
    </recommendedName>
</protein>
<name>A0A937RPT5_9ACTN</name>
<proteinExistence type="predicted"/>
<dbReference type="Proteomes" id="UP000604475">
    <property type="component" value="Unassembled WGS sequence"/>
</dbReference>
<dbReference type="EMBL" id="JAEACQ010000347">
    <property type="protein sequence ID" value="MBL7632704.1"/>
    <property type="molecule type" value="Genomic_DNA"/>
</dbReference>
<sequence length="190" mass="21050">MVGSPVSSTRFWELYPPTSADDRAWVVVFRFGTVGQLRAWLDSPDRRRLLDEGRDHVTGFDVRKVGSAFSGWFRFGEAGGREAQAPPNWKQAMMVLLALYPTVMVLSLTVSKALTDGGVPEFLVFFVGNILSVATLTWFLMPLVNRVFAFWLVPGVARTRRRQAAGAALVIACYAFSLLVFGLTGWLTAD</sequence>
<feature type="transmembrane region" description="Helical" evidence="1">
    <location>
        <begin position="92"/>
        <end position="110"/>
    </location>
</feature>
<keyword evidence="1" id="KW-0812">Transmembrane</keyword>
<feature type="transmembrane region" description="Helical" evidence="1">
    <location>
        <begin position="122"/>
        <end position="144"/>
    </location>
</feature>
<comment type="caution">
    <text evidence="2">The sequence shown here is derived from an EMBL/GenBank/DDBJ whole genome shotgun (WGS) entry which is preliminary data.</text>
</comment>
<dbReference type="PANTHER" id="PTHR40057:SF1">
    <property type="entry name" value="SLR1162 PROTEIN"/>
    <property type="match status" value="1"/>
</dbReference>